<evidence type="ECO:0000313" key="1">
    <source>
        <dbReference type="EMBL" id="CAH2070487.1"/>
    </source>
</evidence>
<dbReference type="Proteomes" id="UP000836841">
    <property type="component" value="Chromosome 6"/>
</dbReference>
<sequence>MSSAFSICSEDIDNDLAKTGPIWPWNCLISSYKVISYHLLLLKVGPPSLDVGMLKQGASACGYLFF</sequence>
<accession>A0AAU9SPL8</accession>
<reference evidence="1 2" key="1">
    <citation type="submission" date="2022-03" db="EMBL/GenBank/DDBJ databases">
        <authorList>
            <person name="Nunn A."/>
            <person name="Chopra R."/>
            <person name="Nunn A."/>
            <person name="Contreras Garrido A."/>
        </authorList>
    </citation>
    <scope>NUCLEOTIDE SEQUENCE [LARGE SCALE GENOMIC DNA]</scope>
</reference>
<name>A0AAU9SPL8_THLAR</name>
<organism evidence="1 2">
    <name type="scientific">Thlaspi arvense</name>
    <name type="common">Field penny-cress</name>
    <dbReference type="NCBI Taxonomy" id="13288"/>
    <lineage>
        <taxon>Eukaryota</taxon>
        <taxon>Viridiplantae</taxon>
        <taxon>Streptophyta</taxon>
        <taxon>Embryophyta</taxon>
        <taxon>Tracheophyta</taxon>
        <taxon>Spermatophyta</taxon>
        <taxon>Magnoliopsida</taxon>
        <taxon>eudicotyledons</taxon>
        <taxon>Gunneridae</taxon>
        <taxon>Pentapetalae</taxon>
        <taxon>rosids</taxon>
        <taxon>malvids</taxon>
        <taxon>Brassicales</taxon>
        <taxon>Brassicaceae</taxon>
        <taxon>Thlaspideae</taxon>
        <taxon>Thlaspi</taxon>
    </lineage>
</organism>
<dbReference type="EMBL" id="OU466862">
    <property type="protein sequence ID" value="CAH2070487.1"/>
    <property type="molecule type" value="Genomic_DNA"/>
</dbReference>
<dbReference type="AlphaFoldDB" id="A0AAU9SPL8"/>
<gene>
    <name evidence="1" type="ORF">TAV2_LOCUS19281</name>
</gene>
<keyword evidence="2" id="KW-1185">Reference proteome</keyword>
<proteinExistence type="predicted"/>
<evidence type="ECO:0000313" key="2">
    <source>
        <dbReference type="Proteomes" id="UP000836841"/>
    </source>
</evidence>
<protein>
    <submittedName>
        <fullName evidence="1">Uncharacterized protein</fullName>
    </submittedName>
</protein>